<evidence type="ECO:0000256" key="2">
    <source>
        <dbReference type="ARBA" id="ARBA00022475"/>
    </source>
</evidence>
<dbReference type="Pfam" id="PF07690">
    <property type="entry name" value="MFS_1"/>
    <property type="match status" value="1"/>
</dbReference>
<evidence type="ECO:0000256" key="1">
    <source>
        <dbReference type="ARBA" id="ARBA00004651"/>
    </source>
</evidence>
<keyword evidence="4 6" id="KW-1133">Transmembrane helix</keyword>
<feature type="transmembrane region" description="Helical" evidence="6">
    <location>
        <begin position="337"/>
        <end position="361"/>
    </location>
</feature>
<evidence type="ECO:0000313" key="8">
    <source>
        <dbReference type="EMBL" id="WWY22949.1"/>
    </source>
</evidence>
<reference evidence="8 9" key="1">
    <citation type="submission" date="2024-03" db="EMBL/GenBank/DDBJ databases">
        <title>Pseudomonas juntendi.</title>
        <authorList>
            <person name="Liu Y."/>
        </authorList>
    </citation>
    <scope>NUCLEOTIDE SEQUENCE [LARGE SCALE GENOMIC DNA]</scope>
    <source>
        <strain evidence="8 9">L4046hy</strain>
    </source>
</reference>
<dbReference type="InterPro" id="IPR036259">
    <property type="entry name" value="MFS_trans_sf"/>
</dbReference>
<accession>A0ABZ2JND3</accession>
<dbReference type="SUPFAM" id="SSF103473">
    <property type="entry name" value="MFS general substrate transporter"/>
    <property type="match status" value="1"/>
</dbReference>
<evidence type="ECO:0000256" key="5">
    <source>
        <dbReference type="ARBA" id="ARBA00023136"/>
    </source>
</evidence>
<dbReference type="InterPro" id="IPR020846">
    <property type="entry name" value="MFS_dom"/>
</dbReference>
<feature type="transmembrane region" description="Helical" evidence="6">
    <location>
        <begin position="248"/>
        <end position="266"/>
    </location>
</feature>
<feature type="transmembrane region" description="Helical" evidence="6">
    <location>
        <begin position="302"/>
        <end position="325"/>
    </location>
</feature>
<organism evidence="8 9">
    <name type="scientific">Pseudomonas juntendi</name>
    <dbReference type="NCBI Taxonomy" id="2666183"/>
    <lineage>
        <taxon>Bacteria</taxon>
        <taxon>Pseudomonadati</taxon>
        <taxon>Pseudomonadota</taxon>
        <taxon>Gammaproteobacteria</taxon>
        <taxon>Pseudomonadales</taxon>
        <taxon>Pseudomonadaceae</taxon>
        <taxon>Pseudomonas</taxon>
    </lineage>
</organism>
<gene>
    <name evidence="8" type="ORF">V9385_10240</name>
</gene>
<dbReference type="RefSeq" id="WP_280093760.1">
    <property type="nucleotide sequence ID" value="NZ_CP146690.1"/>
</dbReference>
<feature type="transmembrane region" description="Helical" evidence="6">
    <location>
        <begin position="212"/>
        <end position="236"/>
    </location>
</feature>
<feature type="transmembrane region" description="Helical" evidence="6">
    <location>
        <begin position="135"/>
        <end position="154"/>
    </location>
</feature>
<protein>
    <submittedName>
        <fullName evidence="8">MFS transporter</fullName>
    </submittedName>
</protein>
<feature type="domain" description="Major facilitator superfamily (MFS) profile" evidence="7">
    <location>
        <begin position="10"/>
        <end position="397"/>
    </location>
</feature>
<dbReference type="PROSITE" id="PS50850">
    <property type="entry name" value="MFS"/>
    <property type="match status" value="1"/>
</dbReference>
<dbReference type="InterPro" id="IPR050189">
    <property type="entry name" value="MFS_Efflux_Transporters"/>
</dbReference>
<keyword evidence="5 6" id="KW-0472">Membrane</keyword>
<dbReference type="PANTHER" id="PTHR43124">
    <property type="entry name" value="PURINE EFFLUX PUMP PBUE"/>
    <property type="match status" value="1"/>
</dbReference>
<evidence type="ECO:0000313" key="9">
    <source>
        <dbReference type="Proteomes" id="UP001375228"/>
    </source>
</evidence>
<sequence length="407" mass="43103">MKSMTYEFKIVLLLALLFGIVGLDRFVVLYLFPVIIPELGLNNMQAGAVASVLAFTWAISTWVLGSLSDKYGRKRVLIYSSVFFSLMTWMTALAKSFTSMLVVRGLLGVGEGGVFSTSVAAIAMASRPEKKGMNLGIHQAFFPLLGIGLGPIIATQLNNYMPWEMVFVVVGIPGLILAFCIAKVMKEPNAPLEQNSPHENAGAFAALRYRNIWVATVAGCFFQTGLFVFSTFVALYLTKVVGLELDTVGIIISGWGFGGFIGMIAMPAISDRLGRKPIMVACAAVYSVLMLIFALYPLPPAAMFGLLFVAGIFGFGTAPIFLAIIPAETVPSRIVGSAVGIPTCVGEMLGGVVMPIVAGGLADQFGLQYPMIMVGVAFAAIAVVSIAFVETAPLALKAKGAPLATQA</sequence>
<dbReference type="Gene3D" id="1.20.1250.20">
    <property type="entry name" value="MFS general substrate transporter like domains"/>
    <property type="match status" value="2"/>
</dbReference>
<feature type="transmembrane region" description="Helical" evidence="6">
    <location>
        <begin position="160"/>
        <end position="182"/>
    </location>
</feature>
<evidence type="ECO:0000256" key="3">
    <source>
        <dbReference type="ARBA" id="ARBA00022692"/>
    </source>
</evidence>
<evidence type="ECO:0000256" key="6">
    <source>
        <dbReference type="SAM" id="Phobius"/>
    </source>
</evidence>
<evidence type="ECO:0000256" key="4">
    <source>
        <dbReference type="ARBA" id="ARBA00022989"/>
    </source>
</evidence>
<feature type="transmembrane region" description="Helical" evidence="6">
    <location>
        <begin position="278"/>
        <end position="296"/>
    </location>
</feature>
<comment type="subcellular location">
    <subcellularLocation>
        <location evidence="1">Cell membrane</location>
        <topology evidence="1">Multi-pass membrane protein</topology>
    </subcellularLocation>
</comment>
<keyword evidence="3 6" id="KW-0812">Transmembrane</keyword>
<name>A0ABZ2JND3_9PSED</name>
<proteinExistence type="predicted"/>
<dbReference type="EMBL" id="CP146691">
    <property type="protein sequence ID" value="WWY22949.1"/>
    <property type="molecule type" value="Genomic_DNA"/>
</dbReference>
<feature type="transmembrane region" description="Helical" evidence="6">
    <location>
        <begin position="44"/>
        <end position="64"/>
    </location>
</feature>
<keyword evidence="2" id="KW-1003">Cell membrane</keyword>
<feature type="transmembrane region" description="Helical" evidence="6">
    <location>
        <begin position="76"/>
        <end position="94"/>
    </location>
</feature>
<evidence type="ECO:0000259" key="7">
    <source>
        <dbReference type="PROSITE" id="PS50850"/>
    </source>
</evidence>
<feature type="transmembrane region" description="Helical" evidence="6">
    <location>
        <begin position="12"/>
        <end position="32"/>
    </location>
</feature>
<dbReference type="PANTHER" id="PTHR43124:SF3">
    <property type="entry name" value="CHLORAMPHENICOL EFFLUX PUMP RV0191"/>
    <property type="match status" value="1"/>
</dbReference>
<dbReference type="Proteomes" id="UP001375228">
    <property type="component" value="Chromosome"/>
</dbReference>
<keyword evidence="9" id="KW-1185">Reference proteome</keyword>
<feature type="transmembrane region" description="Helical" evidence="6">
    <location>
        <begin position="100"/>
        <end position="123"/>
    </location>
</feature>
<feature type="transmembrane region" description="Helical" evidence="6">
    <location>
        <begin position="367"/>
        <end position="389"/>
    </location>
</feature>
<dbReference type="InterPro" id="IPR011701">
    <property type="entry name" value="MFS"/>
</dbReference>